<dbReference type="CDD" id="cd07302">
    <property type="entry name" value="CHD"/>
    <property type="match status" value="1"/>
</dbReference>
<dbReference type="GO" id="GO:0035556">
    <property type="term" value="P:intracellular signal transduction"/>
    <property type="evidence" value="ECO:0007669"/>
    <property type="project" value="InterPro"/>
</dbReference>
<dbReference type="GO" id="GO:0004016">
    <property type="term" value="F:adenylate cyclase activity"/>
    <property type="evidence" value="ECO:0007669"/>
    <property type="project" value="UniProtKB-ARBA"/>
</dbReference>
<dbReference type="PROSITE" id="PS50005">
    <property type="entry name" value="TPR"/>
    <property type="match status" value="3"/>
</dbReference>
<dbReference type="InterPro" id="IPR019734">
    <property type="entry name" value="TPR_rpt"/>
</dbReference>
<dbReference type="InterPro" id="IPR011990">
    <property type="entry name" value="TPR-like_helical_dom_sf"/>
</dbReference>
<dbReference type="InterPro" id="IPR001054">
    <property type="entry name" value="A/G_cyclase"/>
</dbReference>
<dbReference type="Gene3D" id="3.40.50.300">
    <property type="entry name" value="P-loop containing nucleotide triphosphate hydrolases"/>
    <property type="match status" value="1"/>
</dbReference>
<keyword evidence="1" id="KW-0802">TPR repeat</keyword>
<gene>
    <name evidence="3" type="ORF">ENV70_00155</name>
</gene>
<proteinExistence type="predicted"/>
<organism evidence="3">
    <name type="scientific">candidate division WOR-3 bacterium</name>
    <dbReference type="NCBI Taxonomy" id="2052148"/>
    <lineage>
        <taxon>Bacteria</taxon>
        <taxon>Bacteria division WOR-3</taxon>
    </lineage>
</organism>
<dbReference type="PROSITE" id="PS50125">
    <property type="entry name" value="GUANYLATE_CYCLASE_2"/>
    <property type="match status" value="1"/>
</dbReference>
<dbReference type="SUPFAM" id="SSF48452">
    <property type="entry name" value="TPR-like"/>
    <property type="match status" value="2"/>
</dbReference>
<accession>A0A7C6AEA7</accession>
<dbReference type="InterPro" id="IPR029787">
    <property type="entry name" value="Nucleotide_cyclase"/>
</dbReference>
<protein>
    <submittedName>
        <fullName evidence="3">Tetratricopeptide repeat protein</fullName>
    </submittedName>
</protein>
<dbReference type="SUPFAM" id="SSF52540">
    <property type="entry name" value="P-loop containing nucleoside triphosphate hydrolases"/>
    <property type="match status" value="1"/>
</dbReference>
<feature type="domain" description="Guanylate cyclase" evidence="2">
    <location>
        <begin position="8"/>
        <end position="124"/>
    </location>
</feature>
<dbReference type="Pfam" id="PF13181">
    <property type="entry name" value="TPR_8"/>
    <property type="match status" value="2"/>
</dbReference>
<feature type="repeat" description="TPR" evidence="1">
    <location>
        <begin position="635"/>
        <end position="668"/>
    </location>
</feature>
<sequence length="1021" mass="118631">MSEKRLATIFYADISGFTELTNKIGAEKTTDFINECFNTIDFIIHNHYGTIIRHEGDRVVAIFGFPRSYGNDSNNALWSALSIQEAIKRMRYKVDVHIGIGTGEILIMGDDIYGHLLDEISSLEEVADKGQILVNEECYNINKDLFLFEKAKDGFHLKGKIIPEITTPIFWEHRNEEFEIFNSALRRIPQFIIISGEKGIGKTVFINESIKRINKDNIFNVYETTFLEQDYFTPCSALMKIVYQIAPDFILPPGEENYRIKLFREISSIFLQSSMNKPLIIVLKNIEVIDETSIGFLEYFKGFNQKNRISIIIEAQDKNALVIERIFGNAKKDIEYITLKPLPDSVILDIISYHLKDYVLTEDFKKDIVNLCHGNPYYATEVSILIKNTFPPAMELRDLPYTIRLKEITEAILDTIPKKYLNGLYILSLTNDEIEQHIFSKLLSEPVEFLNYCFNRGLLYSKDSKLYFNSDTLRRCISARLTKKTRQEIHLRIANVLKQNFNQSGNYGLIAFHLKEAGEINEAYIFLKKWADYLQKELQYERCIAVYNEILDLIGDEVAERCEILTKKIDLLHHIGEREEELKTIEELYELGLKLNNIDYQRKAMFARAEYFEAIADYDNALKILHNLNKEREETLVLEKIGINYYNKNEISQALEIFNHALDSMKDDNYLLKGNILKDIGLCHWKLGDKEQALIYYTKAKTFYEKGEDRIALARLNVNIANVYYYLNNFEQSLTFYKDALNIARKIGDSLFIAQILSNVGGVYIQFGEYEEALKNFEEALGIDRKKLNRKGEAIRLSNIGHIYGILGDTDKALEYFNQALKIDESINNKSGMAIRYGNIATCLFQKGEYEESVRYLKNAVQISAEAGLKEYLAYYHNLLGFAFVEMGQLSYGEDELSQALSMARAVKNPSYEITAQSNLALLWLKRDDIKKAFQYSTWAVEKLSSIKDIEGDREQIYYIHYKILNKMNRTGEAYRFLRFAYETIISRAQRINSPEHQHKFLNLSKNREIIEEWKRIEKQD</sequence>
<reference evidence="3" key="1">
    <citation type="journal article" date="2020" name="mSystems">
        <title>Genome- and Community-Level Interaction Insights into Carbon Utilization and Element Cycling Functions of Hydrothermarchaeota in Hydrothermal Sediment.</title>
        <authorList>
            <person name="Zhou Z."/>
            <person name="Liu Y."/>
            <person name="Xu W."/>
            <person name="Pan J."/>
            <person name="Luo Z.H."/>
            <person name="Li M."/>
        </authorList>
    </citation>
    <scope>NUCLEOTIDE SEQUENCE [LARGE SCALE GENOMIC DNA]</scope>
    <source>
        <strain evidence="3">SpSt-783</strain>
    </source>
</reference>
<evidence type="ECO:0000256" key="1">
    <source>
        <dbReference type="PROSITE-ProRule" id="PRU00339"/>
    </source>
</evidence>
<dbReference type="Gene3D" id="1.25.40.10">
    <property type="entry name" value="Tetratricopeptide repeat domain"/>
    <property type="match status" value="3"/>
</dbReference>
<dbReference type="AlphaFoldDB" id="A0A7C6AEA7"/>
<dbReference type="Pfam" id="PF13374">
    <property type="entry name" value="TPR_10"/>
    <property type="match status" value="1"/>
</dbReference>
<dbReference type="Pfam" id="PF00211">
    <property type="entry name" value="Guanylate_cyc"/>
    <property type="match status" value="1"/>
</dbReference>
<dbReference type="PROSITE" id="PS50293">
    <property type="entry name" value="TPR_REGION"/>
    <property type="match status" value="1"/>
</dbReference>
<dbReference type="EMBL" id="DTHJ01000004">
    <property type="protein sequence ID" value="HHS62017.1"/>
    <property type="molecule type" value="Genomic_DNA"/>
</dbReference>
<dbReference type="Gene3D" id="3.30.70.1230">
    <property type="entry name" value="Nucleotide cyclase"/>
    <property type="match status" value="1"/>
</dbReference>
<dbReference type="SUPFAM" id="SSF55073">
    <property type="entry name" value="Nucleotide cyclase"/>
    <property type="match status" value="1"/>
</dbReference>
<comment type="caution">
    <text evidence="3">The sequence shown here is derived from an EMBL/GenBank/DDBJ whole genome shotgun (WGS) entry which is preliminary data.</text>
</comment>
<dbReference type="Pfam" id="PF13424">
    <property type="entry name" value="TPR_12"/>
    <property type="match status" value="1"/>
</dbReference>
<dbReference type="SMART" id="SM00028">
    <property type="entry name" value="TPR"/>
    <property type="match status" value="8"/>
</dbReference>
<dbReference type="PANTHER" id="PTHR10098">
    <property type="entry name" value="RAPSYN-RELATED"/>
    <property type="match status" value="1"/>
</dbReference>
<feature type="repeat" description="TPR" evidence="1">
    <location>
        <begin position="794"/>
        <end position="827"/>
    </location>
</feature>
<dbReference type="GO" id="GO:0009190">
    <property type="term" value="P:cyclic nucleotide biosynthetic process"/>
    <property type="evidence" value="ECO:0007669"/>
    <property type="project" value="InterPro"/>
</dbReference>
<feature type="repeat" description="TPR" evidence="1">
    <location>
        <begin position="754"/>
        <end position="787"/>
    </location>
</feature>
<name>A0A7C6AEA7_UNCW3</name>
<evidence type="ECO:0000313" key="3">
    <source>
        <dbReference type="EMBL" id="HHS62017.1"/>
    </source>
</evidence>
<dbReference type="InterPro" id="IPR027417">
    <property type="entry name" value="P-loop_NTPase"/>
</dbReference>
<evidence type="ECO:0000259" key="2">
    <source>
        <dbReference type="PROSITE" id="PS50125"/>
    </source>
</evidence>